<evidence type="ECO:0000313" key="8">
    <source>
        <dbReference type="Proteomes" id="UP000664034"/>
    </source>
</evidence>
<dbReference type="EMBL" id="JAFMYV010000001">
    <property type="protein sequence ID" value="MBO0935370.1"/>
    <property type="molecule type" value="Genomic_DNA"/>
</dbReference>
<organism evidence="7 8">
    <name type="scientific">Fibrella rubiginis</name>
    <dbReference type="NCBI Taxonomy" id="2817060"/>
    <lineage>
        <taxon>Bacteria</taxon>
        <taxon>Pseudomonadati</taxon>
        <taxon>Bacteroidota</taxon>
        <taxon>Cytophagia</taxon>
        <taxon>Cytophagales</taxon>
        <taxon>Spirosomataceae</taxon>
        <taxon>Fibrella</taxon>
    </lineage>
</organism>
<evidence type="ECO:0000256" key="3">
    <source>
        <dbReference type="ARBA" id="ARBA00023004"/>
    </source>
</evidence>
<protein>
    <submittedName>
        <fullName evidence="7">C-type cytochrome</fullName>
    </submittedName>
</protein>
<evidence type="ECO:0000259" key="6">
    <source>
        <dbReference type="PROSITE" id="PS51007"/>
    </source>
</evidence>
<dbReference type="InterPro" id="IPR016024">
    <property type="entry name" value="ARM-type_fold"/>
</dbReference>
<accession>A0A939GEJ4</accession>
<feature type="region of interest" description="Disordered" evidence="5">
    <location>
        <begin position="31"/>
        <end position="68"/>
    </location>
</feature>
<evidence type="ECO:0000256" key="4">
    <source>
        <dbReference type="PROSITE-ProRule" id="PRU00433"/>
    </source>
</evidence>
<dbReference type="InterPro" id="IPR013428">
    <property type="entry name" value="Membrane-bound_put_N"/>
</dbReference>
<dbReference type="Proteomes" id="UP000664034">
    <property type="component" value="Unassembled WGS sequence"/>
</dbReference>
<proteinExistence type="predicted"/>
<evidence type="ECO:0000256" key="1">
    <source>
        <dbReference type="ARBA" id="ARBA00022617"/>
    </source>
</evidence>
<dbReference type="Gene3D" id="2.120.10.30">
    <property type="entry name" value="TolB, C-terminal domain"/>
    <property type="match status" value="1"/>
</dbReference>
<dbReference type="PROSITE" id="PS51257">
    <property type="entry name" value="PROKAR_LIPOPROTEIN"/>
    <property type="match status" value="1"/>
</dbReference>
<dbReference type="SUPFAM" id="SSF50952">
    <property type="entry name" value="Soluble quinoprotein glucose dehydrogenase"/>
    <property type="match status" value="1"/>
</dbReference>
<dbReference type="InterPro" id="IPR011042">
    <property type="entry name" value="6-blade_b-propeller_TolB-like"/>
</dbReference>
<dbReference type="NCBIfam" id="TIGR02604">
    <property type="entry name" value="Piru_Ver_Nterm"/>
    <property type="match status" value="1"/>
</dbReference>
<name>A0A939GEJ4_9BACT</name>
<dbReference type="SUPFAM" id="SSF48371">
    <property type="entry name" value="ARM repeat"/>
    <property type="match status" value="2"/>
</dbReference>
<keyword evidence="2 4" id="KW-0479">Metal-binding</keyword>
<dbReference type="InterPro" id="IPR013427">
    <property type="entry name" value="Haem-bd_dom_put"/>
</dbReference>
<feature type="domain" description="Cytochrome c" evidence="6">
    <location>
        <begin position="1061"/>
        <end position="1194"/>
    </location>
</feature>
<dbReference type="Pfam" id="PF00034">
    <property type="entry name" value="Cytochrom_C"/>
    <property type="match status" value="1"/>
</dbReference>
<dbReference type="Pfam" id="PF23500">
    <property type="entry name" value="DUF7133"/>
    <property type="match status" value="1"/>
</dbReference>
<dbReference type="AlphaFoldDB" id="A0A939GEJ4"/>
<dbReference type="NCBIfam" id="TIGR02603">
    <property type="entry name" value="CxxCH_TIGR02603"/>
    <property type="match status" value="1"/>
</dbReference>
<keyword evidence="3 4" id="KW-0408">Iron</keyword>
<dbReference type="Gene3D" id="1.25.10.10">
    <property type="entry name" value="Leucine-rich Repeat Variant"/>
    <property type="match status" value="1"/>
</dbReference>
<dbReference type="SUPFAM" id="SSF46626">
    <property type="entry name" value="Cytochrome c"/>
    <property type="match status" value="1"/>
</dbReference>
<keyword evidence="1 4" id="KW-0349">Heme</keyword>
<evidence type="ECO:0000256" key="5">
    <source>
        <dbReference type="SAM" id="MobiDB-lite"/>
    </source>
</evidence>
<dbReference type="GO" id="GO:0020037">
    <property type="term" value="F:heme binding"/>
    <property type="evidence" value="ECO:0007669"/>
    <property type="project" value="InterPro"/>
</dbReference>
<dbReference type="PROSITE" id="PS51007">
    <property type="entry name" value="CYTC"/>
    <property type="match status" value="1"/>
</dbReference>
<feature type="compositionally biased region" description="Basic and acidic residues" evidence="5">
    <location>
        <begin position="53"/>
        <end position="68"/>
    </location>
</feature>
<reference evidence="7" key="1">
    <citation type="submission" date="2021-03" db="EMBL/GenBank/DDBJ databases">
        <title>Fibrella sp. HMF5335 genome sequencing and assembly.</title>
        <authorList>
            <person name="Kang H."/>
            <person name="Kim H."/>
            <person name="Bae S."/>
            <person name="Joh K."/>
        </authorList>
    </citation>
    <scope>NUCLEOTIDE SEQUENCE</scope>
    <source>
        <strain evidence="7">HMF5335</strain>
    </source>
</reference>
<dbReference type="InterPro" id="IPR009056">
    <property type="entry name" value="Cyt_c-like_dom"/>
</dbReference>
<dbReference type="PANTHER" id="PTHR33546:SF1">
    <property type="entry name" value="LARGE, MULTIFUNCTIONAL SECRETED PROTEIN"/>
    <property type="match status" value="1"/>
</dbReference>
<dbReference type="RefSeq" id="WP_207362926.1">
    <property type="nucleotide sequence ID" value="NZ_JAFMYV010000001.1"/>
</dbReference>
<dbReference type="Gene3D" id="1.10.760.10">
    <property type="entry name" value="Cytochrome c-like domain"/>
    <property type="match status" value="1"/>
</dbReference>
<dbReference type="GO" id="GO:0009055">
    <property type="term" value="F:electron transfer activity"/>
    <property type="evidence" value="ECO:0007669"/>
    <property type="project" value="InterPro"/>
</dbReference>
<dbReference type="GO" id="GO:0046872">
    <property type="term" value="F:metal ion binding"/>
    <property type="evidence" value="ECO:0007669"/>
    <property type="project" value="UniProtKB-KW"/>
</dbReference>
<gene>
    <name evidence="7" type="ORF">J2I47_02295</name>
</gene>
<dbReference type="InterPro" id="IPR011989">
    <property type="entry name" value="ARM-like"/>
</dbReference>
<dbReference type="InterPro" id="IPR011041">
    <property type="entry name" value="Quinoprot_gluc/sorb_DH_b-prop"/>
</dbReference>
<evidence type="ECO:0000313" key="7">
    <source>
        <dbReference type="EMBL" id="MBO0935370.1"/>
    </source>
</evidence>
<keyword evidence="8" id="KW-1185">Reference proteome</keyword>
<dbReference type="PANTHER" id="PTHR33546">
    <property type="entry name" value="LARGE, MULTIFUNCTIONAL SECRETED PROTEIN-RELATED"/>
    <property type="match status" value="1"/>
</dbReference>
<evidence type="ECO:0000256" key="2">
    <source>
        <dbReference type="ARBA" id="ARBA00022723"/>
    </source>
</evidence>
<dbReference type="InterPro" id="IPR036909">
    <property type="entry name" value="Cyt_c-like_dom_sf"/>
</dbReference>
<comment type="caution">
    <text evidence="7">The sequence shown here is derived from an EMBL/GenBank/DDBJ whole genome shotgun (WGS) entry which is preliminary data.</text>
</comment>
<sequence>MPFRINILQTSYLLLLTGVIGCTAALKFTKTGTQPGQTAPADTAKTRFGGGDFDEHIRKSDPRSPEAERAGFVLPPGFEINLFASEPLIGKPLNISFDARGRMWITQSGEYPFAAKAGKGTDRILILEDRNHDGRADSVTTVLDTLNIPIGLLPTHDGLLAFSIPNLYRFTDTNGDDKPDQSRRLLGPFGYTDTHGMVNHLTRGFDGWIQACHGFTNLSKVPGNDGDTAKLESGSTFRFRPDGSRAELVSKGRVNPFGLVYDNWGYLYSPDSHSSPLTQLIRGAEYQHFGRISEGIGFAPAMKPHEHEATALAGIALPSSPFFPEAYRRSFYVGDVVKCRIYRNSFTFNGSSPVAKNEGELLRSDDSWFRPVDIVEGPDGALYVADFYNRIIGHYEVPLDNPGRDRQRGRIWRITYKGKTDKLGYTDWTKAAVPELINALAKGNMPVRMLVMDQLVNRIGQPAAEPLRAVLAKKSTPPDQYVHSLWVLNQLHALPRAQLLSALRHKQAVIRTHAMRVLHESPEQSDTLLAEARRGLSDSNPHVRRAAVEALTDYPNLETVRALLNVQAGKSMPGKSMPGKSMPGVDSLDTHLTYTLQLALRTLLRNKPLGWEVAAASWTTTQQLALARPMSGVAEEYAGQFLFQAVKMLPLSKADELTYLGHAARFLTAAERDALVQFVRDKYAADNSAQFTLFKSVQQAIKKQGSVTNESVKRWAVLLANALLDGPRSDWTFRLAEPVYLKDNPIFFSPPPQTMGFAKDQKFFGFDLGGYKGVVKSPIFMVPKQLSFSVIQLNSLLGKGPKHLVRLVSATDTTHQLACAEFDKSDDYRADQVVWDLSAHEGEPVRLEIVDQSSGIIRLSNVQRLSTPLLPTVSPKEIDEQKRFALELIGEYGITVLEPTLQATLSDTSLPYYLRLAAAKSLMKLAPVRYARLLGGYIEDEHYPVNFRTELATVLGDSPRPEIQAVMESALKRTKGEVQMELLKSLASSAMGKDLIMAQVHTGTLYTRVLVQPGIQDRLLLNISKPQKEQYDRLTANLSPIDEAREKLITSRLSSFTLLSGVADNGRQLFATHCATCHQINKEGGLIGPQLDGIGSWGSKALATKILDPNRNMSEAFRMYTIKLKSGGVRTALFRRDDAQSITYADVTGTEFVVPRHDIAEVQPSRHTLMPDQFGTVLAEKEFNDLLSYLLTVK</sequence>
<dbReference type="InterPro" id="IPR055557">
    <property type="entry name" value="DUF7133"/>
</dbReference>